<dbReference type="Pfam" id="PF13962">
    <property type="entry name" value="PGG"/>
    <property type="match status" value="1"/>
</dbReference>
<dbReference type="Gene3D" id="1.25.40.20">
    <property type="entry name" value="Ankyrin repeat-containing domain"/>
    <property type="match status" value="2"/>
</dbReference>
<feature type="transmembrane region" description="Helical" evidence="8">
    <location>
        <begin position="532"/>
        <end position="554"/>
    </location>
</feature>
<feature type="repeat" description="ANK" evidence="7">
    <location>
        <begin position="68"/>
        <end position="100"/>
    </location>
</feature>
<dbReference type="SMART" id="SM00248">
    <property type="entry name" value="ANK"/>
    <property type="match status" value="8"/>
</dbReference>
<name>A0ABM4AGN8_ZIZJJ</name>
<feature type="transmembrane region" description="Helical" evidence="8">
    <location>
        <begin position="490"/>
        <end position="512"/>
    </location>
</feature>
<reference evidence="11" key="1">
    <citation type="submission" date="2025-08" db="UniProtKB">
        <authorList>
            <consortium name="RefSeq"/>
        </authorList>
    </citation>
    <scope>IDENTIFICATION</scope>
    <source>
        <tissue evidence="11">Seedling</tissue>
    </source>
</reference>
<evidence type="ECO:0000256" key="8">
    <source>
        <dbReference type="SAM" id="Phobius"/>
    </source>
</evidence>
<proteinExistence type="predicted"/>
<keyword evidence="2 8" id="KW-0812">Transmembrane</keyword>
<keyword evidence="5 7" id="KW-0040">ANK repeat</keyword>
<evidence type="ECO:0000256" key="5">
    <source>
        <dbReference type="ARBA" id="ARBA00023043"/>
    </source>
</evidence>
<dbReference type="RefSeq" id="XP_060675885.1">
    <property type="nucleotide sequence ID" value="XM_060819902.1"/>
</dbReference>
<evidence type="ECO:0000259" key="9">
    <source>
        <dbReference type="Pfam" id="PF13962"/>
    </source>
</evidence>
<evidence type="ECO:0000256" key="4">
    <source>
        <dbReference type="ARBA" id="ARBA00022989"/>
    </source>
</evidence>
<keyword evidence="3" id="KW-0677">Repeat</keyword>
<dbReference type="Proteomes" id="UP001652623">
    <property type="component" value="Chromosome 8"/>
</dbReference>
<dbReference type="PANTHER" id="PTHR24186:SF50">
    <property type="entry name" value="ANKYRIN REPEAT-CONTAINING PROTEIN ITN1-LIKE ISOFORM X1"/>
    <property type="match status" value="1"/>
</dbReference>
<sequence length="620" mass="68720">MDKTVLEAAKSGDESLIQELKEHKIDPHQVTTQIMNTILHISVSFNQTGVSKGVLRLCPFLLYQANSNGDTPLHIAAKVGSLEMVELLVMGVSNNDMESQLHADLLRMKNLNQRDTALHVAVKNGNFAVAKLLMEKDAGLLDLVNGANESPLFLAVEGSFLDIAQHILQHFPSAPCCGSNGMNALHAAVIRTHHGQVFEYRAPALSLEKLRRQLSGFLLRAGDQCVHTGDKAYLQLTQIDIMKKLLENRRELAEEKDEFDWTPLHCAAHLGHVGAAQLLLSNSSTCIAYFQDKEGMSALHIAAMEGHVNLMEEILHHCPDAFDMVDERGWTPLHVAVANKKLSVVQYILKSPFLKNLINVADKEGNTPLHLAAGGDKYSIIKILADDIMVFKKAQNLNFQKPIDLIRTNPNMGELRKSLIAKKLEKQGGRPSLRSLVHGKEYGNVIKKKFKNIVGYKRATHDDHDQAEEVGREHQDKDMKSYRLKNISSIHLLVASLIATVTFTAGFTMPGGYEDQDPLKKGMALLSNQTSFQLFVIADSIAFYCSSASVFLQFCGAVEHDYYLLLRFTRVAATLTYISSLGMVVAFTSAMYAVMPHSKLADYTLVSGICCVFVYIFGFL</sequence>
<feature type="repeat" description="ANK" evidence="7">
    <location>
        <begin position="328"/>
        <end position="350"/>
    </location>
</feature>
<dbReference type="PROSITE" id="PS50297">
    <property type="entry name" value="ANK_REP_REGION"/>
    <property type="match status" value="5"/>
</dbReference>
<evidence type="ECO:0000256" key="3">
    <source>
        <dbReference type="ARBA" id="ARBA00022737"/>
    </source>
</evidence>
<evidence type="ECO:0000256" key="6">
    <source>
        <dbReference type="ARBA" id="ARBA00023136"/>
    </source>
</evidence>
<evidence type="ECO:0000256" key="7">
    <source>
        <dbReference type="PROSITE-ProRule" id="PRU00023"/>
    </source>
</evidence>
<keyword evidence="10" id="KW-1185">Reference proteome</keyword>
<protein>
    <submittedName>
        <fullName evidence="11">Uncharacterized protein LOC125421638</fullName>
    </submittedName>
</protein>
<dbReference type="PROSITE" id="PS50088">
    <property type="entry name" value="ANK_REPEAT"/>
    <property type="match status" value="5"/>
</dbReference>
<evidence type="ECO:0000256" key="2">
    <source>
        <dbReference type="ARBA" id="ARBA00022692"/>
    </source>
</evidence>
<dbReference type="InterPro" id="IPR026961">
    <property type="entry name" value="PGG_dom"/>
</dbReference>
<dbReference type="Pfam" id="PF00023">
    <property type="entry name" value="Ank"/>
    <property type="match status" value="1"/>
</dbReference>
<keyword evidence="6 8" id="KW-0472">Membrane</keyword>
<accession>A0ABM4AGN8</accession>
<evidence type="ECO:0000313" key="11">
    <source>
        <dbReference type="RefSeq" id="XP_060675885.1"/>
    </source>
</evidence>
<keyword evidence="4 8" id="KW-1133">Transmembrane helix</keyword>
<feature type="repeat" description="ANK" evidence="7">
    <location>
        <begin position="364"/>
        <end position="384"/>
    </location>
</feature>
<evidence type="ECO:0000313" key="10">
    <source>
        <dbReference type="Proteomes" id="UP001652623"/>
    </source>
</evidence>
<dbReference type="SUPFAM" id="SSF48403">
    <property type="entry name" value="Ankyrin repeat"/>
    <property type="match status" value="2"/>
</dbReference>
<evidence type="ECO:0000256" key="1">
    <source>
        <dbReference type="ARBA" id="ARBA00004141"/>
    </source>
</evidence>
<dbReference type="GeneID" id="125421638"/>
<feature type="repeat" description="ANK" evidence="7">
    <location>
        <begin position="113"/>
        <end position="138"/>
    </location>
</feature>
<gene>
    <name evidence="11" type="primary">LOC125421638</name>
</gene>
<feature type="transmembrane region" description="Helical" evidence="8">
    <location>
        <begin position="575"/>
        <end position="594"/>
    </location>
</feature>
<dbReference type="InterPro" id="IPR002110">
    <property type="entry name" value="Ankyrin_rpt"/>
</dbReference>
<feature type="domain" description="PGG" evidence="9">
    <location>
        <begin position="483"/>
        <end position="594"/>
    </location>
</feature>
<dbReference type="PANTHER" id="PTHR24186">
    <property type="entry name" value="PROTEIN PHOSPHATASE 1 REGULATORY SUBUNIT"/>
    <property type="match status" value="1"/>
</dbReference>
<feature type="transmembrane region" description="Helical" evidence="8">
    <location>
        <begin position="600"/>
        <end position="619"/>
    </location>
</feature>
<feature type="repeat" description="ANK" evidence="7">
    <location>
        <begin position="294"/>
        <end position="317"/>
    </location>
</feature>
<organism evidence="10 11">
    <name type="scientific">Ziziphus jujuba</name>
    <name type="common">Chinese jujube</name>
    <name type="synonym">Ziziphus sativa</name>
    <dbReference type="NCBI Taxonomy" id="326968"/>
    <lineage>
        <taxon>Eukaryota</taxon>
        <taxon>Viridiplantae</taxon>
        <taxon>Streptophyta</taxon>
        <taxon>Embryophyta</taxon>
        <taxon>Tracheophyta</taxon>
        <taxon>Spermatophyta</taxon>
        <taxon>Magnoliopsida</taxon>
        <taxon>eudicotyledons</taxon>
        <taxon>Gunneridae</taxon>
        <taxon>Pentapetalae</taxon>
        <taxon>rosids</taxon>
        <taxon>fabids</taxon>
        <taxon>Rosales</taxon>
        <taxon>Rhamnaceae</taxon>
        <taxon>Paliureae</taxon>
        <taxon>Ziziphus</taxon>
    </lineage>
</organism>
<comment type="subcellular location">
    <subcellularLocation>
        <location evidence="1">Membrane</location>
        <topology evidence="1">Multi-pass membrane protein</topology>
    </subcellularLocation>
</comment>
<dbReference type="InterPro" id="IPR036770">
    <property type="entry name" value="Ankyrin_rpt-contain_sf"/>
</dbReference>
<dbReference type="Pfam" id="PF12796">
    <property type="entry name" value="Ank_2"/>
    <property type="match status" value="3"/>
</dbReference>